<dbReference type="AlphaFoldDB" id="A0A2S1L9Z5"/>
<proteinExistence type="predicted"/>
<name>A0A2S1L9Z5_9FLAO</name>
<dbReference type="OrthoDB" id="1160493at2"/>
<dbReference type="PROSITE" id="PS51257">
    <property type="entry name" value="PROKAR_LIPOPROTEIN"/>
    <property type="match status" value="1"/>
</dbReference>
<sequence>MKNTHQSSFLDLQFILIALFVSCFASAQFQNKNPNLPNNFLDKVQFGGGLGLSLGNGYTDISISPSAIYNVNQYFSAGLGVQYTYAKLKNSYTSNLYGGSVITLFNPLPEIQLSAELEQLRVNVTGVPSNNFTENFWNTALFLGAGYRSSNATIGIRYNVLYKENNLAYNTAFMPFVRFYF</sequence>
<protein>
    <recommendedName>
        <fullName evidence="3">Alpha-ketoglutarate decarboxylase</fullName>
    </recommendedName>
</protein>
<evidence type="ECO:0000313" key="2">
    <source>
        <dbReference type="Proteomes" id="UP000244527"/>
    </source>
</evidence>
<dbReference type="RefSeq" id="WP_108739542.1">
    <property type="nucleotide sequence ID" value="NZ_CP020918.1"/>
</dbReference>
<gene>
    <name evidence="1" type="ORF">FFWV33_03055</name>
</gene>
<dbReference type="Gene3D" id="2.40.160.60">
    <property type="entry name" value="Outer membrane protein transport protein (OMPP1/FadL/TodX)"/>
    <property type="match status" value="1"/>
</dbReference>
<reference evidence="1 2" key="1">
    <citation type="submission" date="2017-04" db="EMBL/GenBank/DDBJ databases">
        <title>Compelte genome sequence of WV33.</title>
        <authorList>
            <person name="Lee P.C."/>
        </authorList>
    </citation>
    <scope>NUCLEOTIDE SEQUENCE [LARGE SCALE GENOMIC DNA]</scope>
    <source>
        <strain evidence="1 2">WV33</strain>
    </source>
</reference>
<accession>A0A2S1L9Z5</accession>
<dbReference type="KEGG" id="ffa:FFWV33_03055"/>
<dbReference type="EMBL" id="CP020918">
    <property type="protein sequence ID" value="AWG20583.1"/>
    <property type="molecule type" value="Genomic_DNA"/>
</dbReference>
<evidence type="ECO:0008006" key="3">
    <source>
        <dbReference type="Google" id="ProtNLM"/>
    </source>
</evidence>
<evidence type="ECO:0000313" key="1">
    <source>
        <dbReference type="EMBL" id="AWG20583.1"/>
    </source>
</evidence>
<organism evidence="1 2">
    <name type="scientific">Flavobacterium faecale</name>
    <dbReference type="NCBI Taxonomy" id="1355330"/>
    <lineage>
        <taxon>Bacteria</taxon>
        <taxon>Pseudomonadati</taxon>
        <taxon>Bacteroidota</taxon>
        <taxon>Flavobacteriia</taxon>
        <taxon>Flavobacteriales</taxon>
        <taxon>Flavobacteriaceae</taxon>
        <taxon>Flavobacterium</taxon>
    </lineage>
</organism>
<keyword evidence="2" id="KW-1185">Reference proteome</keyword>
<dbReference type="Proteomes" id="UP000244527">
    <property type="component" value="Chromosome"/>
</dbReference>